<reference evidence="2" key="1">
    <citation type="submission" date="2017-07" db="EMBL/GenBank/DDBJ databases">
        <authorList>
            <person name="Mikheyev A."/>
            <person name="Grau M."/>
        </authorList>
    </citation>
    <scope>NUCLEOTIDE SEQUENCE</scope>
    <source>
        <tissue evidence="2">Venom_gland</tissue>
    </source>
</reference>
<keyword evidence="1" id="KW-0472">Membrane</keyword>
<keyword evidence="1" id="KW-0812">Transmembrane</keyword>
<evidence type="ECO:0000256" key="1">
    <source>
        <dbReference type="SAM" id="Phobius"/>
    </source>
</evidence>
<evidence type="ECO:0000313" key="2">
    <source>
        <dbReference type="EMBL" id="LAB43548.1"/>
    </source>
</evidence>
<reference evidence="2" key="2">
    <citation type="submission" date="2017-11" db="EMBL/GenBank/DDBJ databases">
        <title>Coralsnake Venomics: Analyses of Venom Gland Transcriptomes and Proteomes of Six Brazilian Taxa.</title>
        <authorList>
            <person name="Aird S.D."/>
            <person name="Jorge da Silva N."/>
            <person name="Qiu L."/>
            <person name="Villar-Briones A."/>
            <person name="Aparecida-Saddi V."/>
            <person name="Campos-Telles M.P."/>
            <person name="Grau M."/>
            <person name="Mikheyev A.S."/>
        </authorList>
    </citation>
    <scope>NUCLEOTIDE SEQUENCE</scope>
    <source>
        <tissue evidence="2">Venom_gland</tissue>
    </source>
</reference>
<keyword evidence="1" id="KW-1133">Transmembrane helix</keyword>
<dbReference type="EMBL" id="IACM01166551">
    <property type="protein sequence ID" value="LAB43548.1"/>
    <property type="molecule type" value="Transcribed_RNA"/>
</dbReference>
<feature type="transmembrane region" description="Helical" evidence="1">
    <location>
        <begin position="12"/>
        <end position="33"/>
    </location>
</feature>
<sequence>MTTQTGSDWFGAPLLGIVKCCFILSACMSATLLQWQNTAASSEANSKSQTINKFNSSAETGKLLAGESFTLLHSEAVQCFIQPATSDCLFLVRGFQIQDVSPFLLVFVFFVPQKRDS</sequence>
<dbReference type="EMBL" id="IACM01166550">
    <property type="protein sequence ID" value="LAB43545.1"/>
    <property type="molecule type" value="Transcribed_RNA"/>
</dbReference>
<name>A0A2D4NE21_9SAUR</name>
<accession>A0A2D4NE21</accession>
<protein>
    <submittedName>
        <fullName evidence="2">Uncharacterized protein</fullName>
    </submittedName>
</protein>
<dbReference type="AlphaFoldDB" id="A0A2D4NE21"/>
<proteinExistence type="predicted"/>
<organism evidence="2">
    <name type="scientific">Micrurus spixii</name>
    <name type="common">Amazon coral snake</name>
    <dbReference type="NCBI Taxonomy" id="129469"/>
    <lineage>
        <taxon>Eukaryota</taxon>
        <taxon>Metazoa</taxon>
        <taxon>Chordata</taxon>
        <taxon>Craniata</taxon>
        <taxon>Vertebrata</taxon>
        <taxon>Euteleostomi</taxon>
        <taxon>Lepidosauria</taxon>
        <taxon>Squamata</taxon>
        <taxon>Bifurcata</taxon>
        <taxon>Unidentata</taxon>
        <taxon>Episquamata</taxon>
        <taxon>Toxicofera</taxon>
        <taxon>Serpentes</taxon>
        <taxon>Colubroidea</taxon>
        <taxon>Elapidae</taxon>
        <taxon>Elapinae</taxon>
        <taxon>Micrurus</taxon>
    </lineage>
</organism>